<evidence type="ECO:0000313" key="5">
    <source>
        <dbReference type="Proteomes" id="UP000192578"/>
    </source>
</evidence>
<evidence type="ECO:0000256" key="2">
    <source>
        <dbReference type="SAM" id="SignalP"/>
    </source>
</evidence>
<sequence>MKLLSSFLLVACCLLATGLRMTIAQPPLPDNTCQAYRQLALNPNSNLTGVVTSGGPGFSSKIETPSYSVWIPMCDQAGLYVPLQTRQNFQQFCVLPRTGEIAFDPASQGRTGSGSSTLFCQCFVARQTVVSGHFRDFMPDCDATTGLYKLVQRYPSGKMQCYSPTGNIISEQFDPSQIVQLPASCY</sequence>
<protein>
    <recommendedName>
        <fullName evidence="3">Thyroglobulin type-1 domain-containing protein</fullName>
    </recommendedName>
</protein>
<keyword evidence="5" id="KW-1185">Reference proteome</keyword>
<dbReference type="SUPFAM" id="SSF57610">
    <property type="entry name" value="Thyroglobulin type-1 domain"/>
    <property type="match status" value="2"/>
</dbReference>
<accession>A0A1W0X0H8</accession>
<evidence type="ECO:0000259" key="3">
    <source>
        <dbReference type="PROSITE" id="PS00484"/>
    </source>
</evidence>
<feature type="domain" description="Thyroglobulin type-1" evidence="3">
    <location>
        <begin position="70"/>
        <end position="99"/>
    </location>
</feature>
<dbReference type="PROSITE" id="PS00484">
    <property type="entry name" value="THYROGLOBULIN_1_1"/>
    <property type="match status" value="1"/>
</dbReference>
<organism evidence="4 5">
    <name type="scientific">Hypsibius exemplaris</name>
    <name type="common">Freshwater tardigrade</name>
    <dbReference type="NCBI Taxonomy" id="2072580"/>
    <lineage>
        <taxon>Eukaryota</taxon>
        <taxon>Metazoa</taxon>
        <taxon>Ecdysozoa</taxon>
        <taxon>Tardigrada</taxon>
        <taxon>Eutardigrada</taxon>
        <taxon>Parachela</taxon>
        <taxon>Hypsibioidea</taxon>
        <taxon>Hypsibiidae</taxon>
        <taxon>Hypsibius</taxon>
    </lineage>
</organism>
<dbReference type="EMBL" id="MTYJ01000026">
    <property type="protein sequence ID" value="OQV20976.1"/>
    <property type="molecule type" value="Genomic_DNA"/>
</dbReference>
<dbReference type="Proteomes" id="UP000192578">
    <property type="component" value="Unassembled WGS sequence"/>
</dbReference>
<reference evidence="5" key="1">
    <citation type="submission" date="2017-01" db="EMBL/GenBank/DDBJ databases">
        <title>Comparative genomics of anhydrobiosis in the tardigrade Hypsibius dujardini.</title>
        <authorList>
            <person name="Yoshida Y."/>
            <person name="Koutsovoulos G."/>
            <person name="Laetsch D."/>
            <person name="Stevens L."/>
            <person name="Kumar S."/>
            <person name="Horikawa D."/>
            <person name="Ishino K."/>
            <person name="Komine S."/>
            <person name="Tomita M."/>
            <person name="Blaxter M."/>
            <person name="Arakawa K."/>
        </authorList>
    </citation>
    <scope>NUCLEOTIDE SEQUENCE [LARGE SCALE GENOMIC DNA]</scope>
    <source>
        <strain evidence="5">Z151</strain>
    </source>
</reference>
<gene>
    <name evidence="4" type="ORF">BV898_05050</name>
</gene>
<dbReference type="InterPro" id="IPR036857">
    <property type="entry name" value="Thyroglobulin_1_sf"/>
</dbReference>
<dbReference type="AlphaFoldDB" id="A0A1W0X0H8"/>
<feature type="chain" id="PRO_5013229762" description="Thyroglobulin type-1 domain-containing protein" evidence="2">
    <location>
        <begin position="25"/>
        <end position="186"/>
    </location>
</feature>
<dbReference type="InterPro" id="IPR000716">
    <property type="entry name" value="Thyroglobulin_1"/>
</dbReference>
<name>A0A1W0X0H8_HYPEX</name>
<feature type="signal peptide" evidence="2">
    <location>
        <begin position="1"/>
        <end position="24"/>
    </location>
</feature>
<proteinExistence type="predicted"/>
<comment type="caution">
    <text evidence="4">The sequence shown here is derived from an EMBL/GenBank/DDBJ whole genome shotgun (WGS) entry which is preliminary data.</text>
</comment>
<keyword evidence="2" id="KW-0732">Signal</keyword>
<keyword evidence="1" id="KW-1015">Disulfide bond</keyword>
<evidence type="ECO:0000313" key="4">
    <source>
        <dbReference type="EMBL" id="OQV20976.1"/>
    </source>
</evidence>
<evidence type="ECO:0000256" key="1">
    <source>
        <dbReference type="ARBA" id="ARBA00023157"/>
    </source>
</evidence>